<evidence type="ECO:0000256" key="1">
    <source>
        <dbReference type="SAM" id="SignalP"/>
    </source>
</evidence>
<accession>A0A328A987</accession>
<keyword evidence="1" id="KW-0732">Signal</keyword>
<evidence type="ECO:0000313" key="3">
    <source>
        <dbReference type="Proteomes" id="UP000249254"/>
    </source>
</evidence>
<feature type="signal peptide" evidence="1">
    <location>
        <begin position="1"/>
        <end position="27"/>
    </location>
</feature>
<dbReference type="Proteomes" id="UP000249254">
    <property type="component" value="Unassembled WGS sequence"/>
</dbReference>
<dbReference type="OrthoDB" id="7054794at2"/>
<feature type="chain" id="PRO_5016386986" evidence="1">
    <location>
        <begin position="28"/>
        <end position="299"/>
    </location>
</feature>
<dbReference type="AlphaFoldDB" id="A0A328A987"/>
<dbReference type="EMBL" id="QFYQ01000003">
    <property type="protein sequence ID" value="RAK51170.1"/>
    <property type="molecule type" value="Genomic_DNA"/>
</dbReference>
<proteinExistence type="predicted"/>
<comment type="caution">
    <text evidence="2">The sequence shown here is derived from an EMBL/GenBank/DDBJ whole genome shotgun (WGS) entry which is preliminary data.</text>
</comment>
<reference evidence="3" key="1">
    <citation type="submission" date="2018-05" db="EMBL/GenBank/DDBJ databases">
        <authorList>
            <person name="Li X."/>
        </authorList>
    </citation>
    <scope>NUCLEOTIDE SEQUENCE [LARGE SCALE GENOMIC DNA]</scope>
    <source>
        <strain evidence="3">LX32</strain>
    </source>
</reference>
<sequence>MKRIAAALAVAGVVIGGQALVAGSAMAAPAKAKPQAGKASQALAYRAPRGPDKVHPDLNGVWQVMNTAGWNVEPHPASAALQMRPGPFGPVPSREVLALGAVGAVPAGLGVVEGGEIPYTAEARKTRDENRADWIHKDPEIKCYLPGVPRANYMSHPFQIFQSDKQLLIAYEYAGAVRNLLFTDPGPAPIDSWMGQSVAHWEGDTLVVVVTGQNDSSWLDRAGNFHSADMKVVERYTPVSANVMRYEAEITDPSAFTRPWKMSMNLYRHVGEDAQLGQFKCVEFVEELMYGQYRKEPLK</sequence>
<keyword evidence="3" id="KW-1185">Reference proteome</keyword>
<organism evidence="2 3">
    <name type="scientific">Phenylobacterium soli</name>
    <dbReference type="NCBI Taxonomy" id="2170551"/>
    <lineage>
        <taxon>Bacteria</taxon>
        <taxon>Pseudomonadati</taxon>
        <taxon>Pseudomonadota</taxon>
        <taxon>Alphaproteobacteria</taxon>
        <taxon>Caulobacterales</taxon>
        <taxon>Caulobacteraceae</taxon>
        <taxon>Phenylobacterium</taxon>
    </lineage>
</organism>
<evidence type="ECO:0000313" key="2">
    <source>
        <dbReference type="EMBL" id="RAK51170.1"/>
    </source>
</evidence>
<protein>
    <submittedName>
        <fullName evidence="2">Uncharacterized protein</fullName>
    </submittedName>
</protein>
<dbReference type="RefSeq" id="WP_111530605.1">
    <property type="nucleotide sequence ID" value="NZ_JBHRSG010000003.1"/>
</dbReference>
<name>A0A328A987_9CAUL</name>
<gene>
    <name evidence="2" type="ORF">DJ017_19615</name>
</gene>